<protein>
    <submittedName>
        <fullName evidence="3">Helix-turn-helix transcriptional regulator</fullName>
    </submittedName>
</protein>
<dbReference type="EMBL" id="JANCLT010000002">
    <property type="protein sequence ID" value="MCP8967766.1"/>
    <property type="molecule type" value="Genomic_DNA"/>
</dbReference>
<gene>
    <name evidence="3" type="ORF">NK662_04330</name>
</gene>
<dbReference type="InterPro" id="IPR001387">
    <property type="entry name" value="Cro/C1-type_HTH"/>
</dbReference>
<dbReference type="SMART" id="SM00530">
    <property type="entry name" value="HTH_XRE"/>
    <property type="match status" value="1"/>
</dbReference>
<dbReference type="PROSITE" id="PS50943">
    <property type="entry name" value="HTH_CROC1"/>
    <property type="match status" value="1"/>
</dbReference>
<dbReference type="Proteomes" id="UP001156102">
    <property type="component" value="Unassembled WGS sequence"/>
</dbReference>
<keyword evidence="4" id="KW-1185">Reference proteome</keyword>
<dbReference type="InterPro" id="IPR010982">
    <property type="entry name" value="Lambda_DNA-bd_dom_sf"/>
</dbReference>
<dbReference type="RefSeq" id="WP_254757683.1">
    <property type="nucleotide sequence ID" value="NZ_JANCLT010000002.1"/>
</dbReference>
<evidence type="ECO:0000313" key="4">
    <source>
        <dbReference type="Proteomes" id="UP001156102"/>
    </source>
</evidence>
<name>A0AA42BNW1_9BACI</name>
<proteinExistence type="predicted"/>
<dbReference type="GO" id="GO:0003677">
    <property type="term" value="F:DNA binding"/>
    <property type="evidence" value="ECO:0007669"/>
    <property type="project" value="UniProtKB-KW"/>
</dbReference>
<dbReference type="CDD" id="cd00093">
    <property type="entry name" value="HTH_XRE"/>
    <property type="match status" value="1"/>
</dbReference>
<dbReference type="PANTHER" id="PTHR46558">
    <property type="entry name" value="TRACRIPTIONAL REGULATORY PROTEIN-RELATED-RELATED"/>
    <property type="match status" value="1"/>
</dbReference>
<reference evidence="3" key="1">
    <citation type="submission" date="2022-07" db="EMBL/GenBank/DDBJ databases">
        <authorList>
            <person name="Li W.-J."/>
            <person name="Deng Q.-Q."/>
        </authorList>
    </citation>
    <scope>NUCLEOTIDE SEQUENCE</scope>
    <source>
        <strain evidence="3">SYSU M60031</strain>
    </source>
</reference>
<dbReference type="PANTHER" id="PTHR46558:SF14">
    <property type="entry name" value="HTH-TYPE TRANSCRIPTIONAL REGULATOR ANSR"/>
    <property type="match status" value="1"/>
</dbReference>
<evidence type="ECO:0000256" key="1">
    <source>
        <dbReference type="ARBA" id="ARBA00023125"/>
    </source>
</evidence>
<sequence>MLQRLAELRKERKWSMQEAADRLGIAKSTYAGYESGYREPSLQSLVQLAKLFDTTIDELMGGRKPKIELAELLQGGEEVLLLQGEPLSHEELHDFISFTLMKREVRERLNEKKMV</sequence>
<comment type="caution">
    <text evidence="3">The sequence shown here is derived from an EMBL/GenBank/DDBJ whole genome shotgun (WGS) entry which is preliminary data.</text>
</comment>
<feature type="domain" description="HTH cro/C1-type" evidence="2">
    <location>
        <begin position="5"/>
        <end position="59"/>
    </location>
</feature>
<dbReference type="Pfam" id="PF01381">
    <property type="entry name" value="HTH_3"/>
    <property type="match status" value="1"/>
</dbReference>
<evidence type="ECO:0000259" key="2">
    <source>
        <dbReference type="PROSITE" id="PS50943"/>
    </source>
</evidence>
<accession>A0AA42BNW1</accession>
<dbReference type="Gene3D" id="1.10.260.40">
    <property type="entry name" value="lambda repressor-like DNA-binding domains"/>
    <property type="match status" value="1"/>
</dbReference>
<dbReference type="SUPFAM" id="SSF47413">
    <property type="entry name" value="lambda repressor-like DNA-binding domains"/>
    <property type="match status" value="1"/>
</dbReference>
<organism evidence="3 4">
    <name type="scientific">Ectobacillus ponti</name>
    <dbReference type="NCBI Taxonomy" id="2961894"/>
    <lineage>
        <taxon>Bacteria</taxon>
        <taxon>Bacillati</taxon>
        <taxon>Bacillota</taxon>
        <taxon>Bacilli</taxon>
        <taxon>Bacillales</taxon>
        <taxon>Bacillaceae</taxon>
        <taxon>Ectobacillus</taxon>
    </lineage>
</organism>
<evidence type="ECO:0000313" key="3">
    <source>
        <dbReference type="EMBL" id="MCP8967766.1"/>
    </source>
</evidence>
<dbReference type="AlphaFoldDB" id="A0AA42BNW1"/>
<keyword evidence="1" id="KW-0238">DNA-binding</keyword>